<sequence length="477" mass="52547">MKRRLLLKTLFCGINLLSFPSTSRASLIRKIDSANDLRVTLPRYEGEIVVLKGYHQHINLGGGQFIARKVNEVTDYGTVFNTTSDLSWCRVDAGKHLIEPEWYGCVGDGITDDSVSFIKMLEALKDGDTIVLRQNAAYFNAVPTKNSRFIVKNNDIKIIGNGARIFRRSTSIETKLKDVGNLATLKITGNNASIIGDLTISGGEYNAPLMNRFDFSVSQESFIRGFSSSHALFVENVDGLYLSPDLKCNNAIFPLYIYKSKNLDINGVYTNSGQVYPVKGKDLQLGSCVKIARSSSFKVNVVTKHSAYCGLEIEPYCENGDVTVSATDCFMHGCIVHQYSKNIKVNIKLAGSNKGAGLRISSGSQNVFGIVNATECMNAVLIVSKNNSICQNINLKIEAFNIFGDTLFIYNDDKLSASLINGKFSFLNSSQEGDLINISNCANVNIILDKTNYSNFNINDQRIVNCSDTHVLLSEVK</sequence>
<dbReference type="SUPFAM" id="SSF51126">
    <property type="entry name" value="Pectin lyase-like"/>
    <property type="match status" value="1"/>
</dbReference>
<accession>A0A0P0YRQ1</accession>
<proteinExistence type="predicted"/>
<evidence type="ECO:0000313" key="1">
    <source>
        <dbReference type="EMBL" id="BAT23679.1"/>
    </source>
</evidence>
<dbReference type="InterPro" id="IPR011050">
    <property type="entry name" value="Pectin_lyase_fold/virulence"/>
</dbReference>
<protein>
    <submittedName>
        <fullName evidence="1">Mu-like prophage protein</fullName>
    </submittedName>
</protein>
<dbReference type="EMBL" id="AB924574">
    <property type="protein sequence ID" value="BAT23679.1"/>
    <property type="molecule type" value="Genomic_DNA"/>
</dbReference>
<reference evidence="1" key="2">
    <citation type="journal article" date="2015" name="Sci. Rep.">
        <title>Genetic analysis of capsular polysaccharide synthesis gene clusters in 79 capsular types of Klebsiella spp.</title>
        <authorList>
            <person name="Pan Y.J."/>
            <person name="Lin T.L."/>
            <person name="Chen C.T."/>
            <person name="Chen Y.Y."/>
            <person name="Hsieh P.F."/>
            <person name="Hsu C.R."/>
            <person name="Wu M.C."/>
            <person name="Wang J.T."/>
        </authorList>
    </citation>
    <scope>NUCLEOTIDE SEQUENCE</scope>
    <source>
        <strain evidence="1">8306</strain>
    </source>
</reference>
<organism evidence="1">
    <name type="scientific">Klebsiella sp. 8306</name>
    <dbReference type="NCBI Taxonomy" id="1497813"/>
    <lineage>
        <taxon>Bacteria</taxon>
        <taxon>Pseudomonadati</taxon>
        <taxon>Pseudomonadota</taxon>
        <taxon>Gammaproteobacteria</taxon>
        <taxon>Enterobacterales</taxon>
        <taxon>Enterobacteriaceae</taxon>
        <taxon>Klebsiella/Raoultella group</taxon>
        <taxon>Klebsiella</taxon>
    </lineage>
</organism>
<name>A0A0P0YRQ1_9ENTR</name>
<dbReference type="AlphaFoldDB" id="A0A0P0YRQ1"/>
<reference evidence="1" key="1">
    <citation type="submission" date="2014-04" db="EMBL/GenBank/DDBJ databases">
        <authorList>
            <person name="Harrison E."/>
        </authorList>
    </citation>
    <scope>NUCLEOTIDE SEQUENCE</scope>
    <source>
        <strain evidence="1">8306</strain>
    </source>
</reference>